<dbReference type="InterPro" id="IPR000515">
    <property type="entry name" value="MetI-like"/>
</dbReference>
<dbReference type="GO" id="GO:0005886">
    <property type="term" value="C:plasma membrane"/>
    <property type="evidence" value="ECO:0007669"/>
    <property type="project" value="UniProtKB-SubCell"/>
</dbReference>
<dbReference type="PANTHER" id="PTHR32243">
    <property type="entry name" value="MALTOSE TRANSPORT SYSTEM PERMEASE-RELATED"/>
    <property type="match status" value="1"/>
</dbReference>
<dbReference type="Pfam" id="PF00528">
    <property type="entry name" value="BPD_transp_1"/>
    <property type="match status" value="1"/>
</dbReference>
<evidence type="ECO:0000256" key="3">
    <source>
        <dbReference type="ARBA" id="ARBA00022475"/>
    </source>
</evidence>
<dbReference type="eggNOG" id="COG0395">
    <property type="taxonomic scope" value="Bacteria"/>
</dbReference>
<dbReference type="GO" id="GO:0055085">
    <property type="term" value="P:transmembrane transport"/>
    <property type="evidence" value="ECO:0007669"/>
    <property type="project" value="InterPro"/>
</dbReference>
<evidence type="ECO:0000256" key="1">
    <source>
        <dbReference type="ARBA" id="ARBA00004651"/>
    </source>
</evidence>
<reference evidence="9 10" key="1">
    <citation type="submission" date="2007-05" db="EMBL/GenBank/DDBJ databases">
        <title>Complete sequence of chromosome of Acidiphilium cryptum JF-5.</title>
        <authorList>
            <consortium name="US DOE Joint Genome Institute"/>
            <person name="Copeland A."/>
            <person name="Lucas S."/>
            <person name="Lapidus A."/>
            <person name="Barry K."/>
            <person name="Detter J.C."/>
            <person name="Glavina del Rio T."/>
            <person name="Hammon N."/>
            <person name="Israni S."/>
            <person name="Dalin E."/>
            <person name="Tice H."/>
            <person name="Pitluck S."/>
            <person name="Sims D."/>
            <person name="Brettin T."/>
            <person name="Bruce D."/>
            <person name="Han C."/>
            <person name="Schmutz J."/>
            <person name="Larimer F."/>
            <person name="Land M."/>
            <person name="Hauser L."/>
            <person name="Kyrpides N."/>
            <person name="Kim E."/>
            <person name="Magnuson T."/>
            <person name="Richardson P."/>
        </authorList>
    </citation>
    <scope>NUCLEOTIDE SEQUENCE [LARGE SCALE GENOMIC DNA]</scope>
    <source>
        <strain evidence="9 10">JF-5</strain>
    </source>
</reference>
<feature type="transmembrane region" description="Helical" evidence="7">
    <location>
        <begin position="140"/>
        <end position="160"/>
    </location>
</feature>
<comment type="similarity">
    <text evidence="7">Belongs to the binding-protein-dependent transport system permease family.</text>
</comment>
<dbReference type="SUPFAM" id="SSF161098">
    <property type="entry name" value="MetI-like"/>
    <property type="match status" value="1"/>
</dbReference>
<dbReference type="STRING" id="349163.Acry_0461"/>
<dbReference type="PROSITE" id="PS50928">
    <property type="entry name" value="ABC_TM1"/>
    <property type="match status" value="1"/>
</dbReference>
<keyword evidence="3" id="KW-1003">Cell membrane</keyword>
<dbReference type="HOGENOM" id="CLU_016047_1_2_5"/>
<sequence>MKPSLSSRVVLAILAWAAAFIMFFPILWMLVTAFKTEGQAIAIPPLLIFTPTLKSFFDATQNAGYLLFALNSVIVSVGSTVLAIAIAFPAAYALAFFPGKRTEFTLMWMLSTKMLPAVGVLMPIYLFLKNVHLLDTRLGLVGIDTLMNLPIVVWMLYSFFKDIPHEILEAARVDGVGPRQQMIHLLLPLAGPGVASTALLSVILAWNEAFWSINVTASHAGTLAAYIARFSAPEGLFWAKLSAASVLAVAPILVFGSLTQRRLVRGLTFGAVK</sequence>
<keyword evidence="4 7" id="KW-0812">Transmembrane</keyword>
<dbReference type="EMBL" id="CP000697">
    <property type="protein sequence ID" value="ABQ29685.1"/>
    <property type="molecule type" value="Genomic_DNA"/>
</dbReference>
<proteinExistence type="inferred from homology"/>
<comment type="subcellular location">
    <subcellularLocation>
        <location evidence="1 7">Cell membrane</location>
        <topology evidence="1 7">Multi-pass membrane protein</topology>
    </subcellularLocation>
</comment>
<protein>
    <submittedName>
        <fullName evidence="9">Carbohydrate ABC transporter membrane protein 2, CUT1 family</fullName>
    </submittedName>
</protein>
<dbReference type="InterPro" id="IPR050901">
    <property type="entry name" value="BP-dep_ABC_trans_perm"/>
</dbReference>
<accession>A5FVQ3</accession>
<keyword evidence="10" id="KW-1185">Reference proteome</keyword>
<keyword evidence="5 7" id="KW-1133">Transmembrane helix</keyword>
<keyword evidence="2 7" id="KW-0813">Transport</keyword>
<feature type="transmembrane region" description="Helical" evidence="7">
    <location>
        <begin position="65"/>
        <end position="94"/>
    </location>
</feature>
<name>A5FVQ3_ACICJ</name>
<feature type="transmembrane region" description="Helical" evidence="7">
    <location>
        <begin position="181"/>
        <end position="206"/>
    </location>
</feature>
<dbReference type="PANTHER" id="PTHR32243:SF18">
    <property type="entry name" value="INNER MEMBRANE ABC TRANSPORTER PERMEASE PROTEIN YCJP"/>
    <property type="match status" value="1"/>
</dbReference>
<feature type="domain" description="ABC transmembrane type-1" evidence="8">
    <location>
        <begin position="69"/>
        <end position="259"/>
    </location>
</feature>
<dbReference type="CDD" id="cd06261">
    <property type="entry name" value="TM_PBP2"/>
    <property type="match status" value="1"/>
</dbReference>
<evidence type="ECO:0000259" key="8">
    <source>
        <dbReference type="PROSITE" id="PS50928"/>
    </source>
</evidence>
<dbReference type="InterPro" id="IPR035906">
    <property type="entry name" value="MetI-like_sf"/>
</dbReference>
<feature type="transmembrane region" description="Helical" evidence="7">
    <location>
        <begin position="106"/>
        <end position="128"/>
    </location>
</feature>
<evidence type="ECO:0000313" key="9">
    <source>
        <dbReference type="EMBL" id="ABQ29685.1"/>
    </source>
</evidence>
<feature type="transmembrane region" description="Helical" evidence="7">
    <location>
        <begin position="237"/>
        <end position="258"/>
    </location>
</feature>
<feature type="transmembrane region" description="Helical" evidence="7">
    <location>
        <begin position="9"/>
        <end position="31"/>
    </location>
</feature>
<evidence type="ECO:0000313" key="10">
    <source>
        <dbReference type="Proteomes" id="UP000000245"/>
    </source>
</evidence>
<evidence type="ECO:0000256" key="7">
    <source>
        <dbReference type="RuleBase" id="RU363032"/>
    </source>
</evidence>
<gene>
    <name evidence="9" type="ordered locus">Acry_0461</name>
</gene>
<dbReference type="AlphaFoldDB" id="A5FVQ3"/>
<dbReference type="Proteomes" id="UP000000245">
    <property type="component" value="Chromosome"/>
</dbReference>
<dbReference type="KEGG" id="acr:Acry_0461"/>
<evidence type="ECO:0000256" key="5">
    <source>
        <dbReference type="ARBA" id="ARBA00022989"/>
    </source>
</evidence>
<dbReference type="Gene3D" id="1.10.3720.10">
    <property type="entry name" value="MetI-like"/>
    <property type="match status" value="1"/>
</dbReference>
<evidence type="ECO:0000256" key="2">
    <source>
        <dbReference type="ARBA" id="ARBA00022448"/>
    </source>
</evidence>
<organism evidence="9 10">
    <name type="scientific">Acidiphilium cryptum (strain JF-5)</name>
    <dbReference type="NCBI Taxonomy" id="349163"/>
    <lineage>
        <taxon>Bacteria</taxon>
        <taxon>Pseudomonadati</taxon>
        <taxon>Pseudomonadota</taxon>
        <taxon>Alphaproteobacteria</taxon>
        <taxon>Acetobacterales</taxon>
        <taxon>Acidocellaceae</taxon>
        <taxon>Acidiphilium</taxon>
    </lineage>
</organism>
<evidence type="ECO:0000256" key="4">
    <source>
        <dbReference type="ARBA" id="ARBA00022692"/>
    </source>
</evidence>
<evidence type="ECO:0000256" key="6">
    <source>
        <dbReference type="ARBA" id="ARBA00023136"/>
    </source>
</evidence>
<keyword evidence="6 7" id="KW-0472">Membrane</keyword>